<organism evidence="1 2">
    <name type="scientific">Aquifex aeolicus</name>
    <dbReference type="NCBI Taxonomy" id="63363"/>
    <lineage>
        <taxon>Bacteria</taxon>
        <taxon>Pseudomonadati</taxon>
        <taxon>Aquificota</taxon>
        <taxon>Aquificia</taxon>
        <taxon>Aquificales</taxon>
        <taxon>Aquificaceae</taxon>
        <taxon>Aquifex</taxon>
    </lineage>
</organism>
<dbReference type="AlphaFoldDB" id="A0A9D1CF08"/>
<evidence type="ECO:0000313" key="1">
    <source>
        <dbReference type="EMBL" id="HIP98154.1"/>
    </source>
</evidence>
<protein>
    <submittedName>
        <fullName evidence="1">Uncharacterized protein</fullName>
    </submittedName>
</protein>
<name>A0A9D1CF08_AQUAO</name>
<gene>
    <name evidence="1" type="ORF">EYH37_02145</name>
</gene>
<dbReference type="EMBL" id="DQVE01000022">
    <property type="protein sequence ID" value="HIP98154.1"/>
    <property type="molecule type" value="Genomic_DNA"/>
</dbReference>
<reference evidence="1" key="1">
    <citation type="journal article" date="2020" name="ISME J.">
        <title>Gammaproteobacteria mediating utilization of methyl-, sulfur- and petroleum organic compounds in deep ocean hydrothermal plumes.</title>
        <authorList>
            <person name="Zhou Z."/>
            <person name="Liu Y."/>
            <person name="Pan J."/>
            <person name="Cron B.R."/>
            <person name="Toner B.M."/>
            <person name="Anantharaman K."/>
            <person name="Breier J.A."/>
            <person name="Dick G.J."/>
            <person name="Li M."/>
        </authorList>
    </citation>
    <scope>NUCLEOTIDE SEQUENCE</scope>
    <source>
        <strain evidence="1">SZUA-1501</strain>
    </source>
</reference>
<accession>A0A9D1CF08</accession>
<dbReference type="Proteomes" id="UP000606463">
    <property type="component" value="Unassembled WGS sequence"/>
</dbReference>
<comment type="caution">
    <text evidence="1">The sequence shown here is derived from an EMBL/GenBank/DDBJ whole genome shotgun (WGS) entry which is preliminary data.</text>
</comment>
<proteinExistence type="predicted"/>
<evidence type="ECO:0000313" key="2">
    <source>
        <dbReference type="Proteomes" id="UP000606463"/>
    </source>
</evidence>
<sequence length="113" mass="13215">MGLLATPYTLLAHPIHPRVKTDKVKVLDKQQKLGEKIKKSIKRQKIYHPIREKFMRDETRRVAFLLEEFLKNEEETERGAIVIRIPKGVFDRVEKPQRLAAESGLADLLRVEE</sequence>